<accession>A0A7H8NG63</accession>
<proteinExistence type="predicted"/>
<feature type="signal peptide" evidence="2">
    <location>
        <begin position="1"/>
        <end position="20"/>
    </location>
</feature>
<feature type="region of interest" description="Disordered" evidence="1">
    <location>
        <begin position="28"/>
        <end position="97"/>
    </location>
</feature>
<evidence type="ECO:0000313" key="3">
    <source>
        <dbReference type="EMBL" id="QKW53487.1"/>
    </source>
</evidence>
<feature type="compositionally biased region" description="Basic residues" evidence="1">
    <location>
        <begin position="35"/>
        <end position="50"/>
    </location>
</feature>
<dbReference type="EMBL" id="CP054929">
    <property type="protein sequence ID" value="QKW53487.1"/>
    <property type="molecule type" value="Genomic_DNA"/>
</dbReference>
<gene>
    <name evidence="3" type="ORF">HUT08_32495</name>
</gene>
<dbReference type="Proteomes" id="UP000509303">
    <property type="component" value="Chromosome"/>
</dbReference>
<name>A0A7H8NG63_9ACTN</name>
<keyword evidence="4" id="KW-1185">Reference proteome</keyword>
<reference evidence="3 4" key="1">
    <citation type="submission" date="2020-06" db="EMBL/GenBank/DDBJ databases">
        <title>Genome mining for natural products.</title>
        <authorList>
            <person name="Zhang B."/>
            <person name="Shi J."/>
            <person name="Ge H."/>
        </authorList>
    </citation>
    <scope>NUCLEOTIDE SEQUENCE [LARGE SCALE GENOMIC DNA]</scope>
    <source>
        <strain evidence="3 4">NA00687</strain>
    </source>
</reference>
<feature type="compositionally biased region" description="Polar residues" evidence="1">
    <location>
        <begin position="65"/>
        <end position="87"/>
    </location>
</feature>
<evidence type="ECO:0008006" key="5">
    <source>
        <dbReference type="Google" id="ProtNLM"/>
    </source>
</evidence>
<protein>
    <recommendedName>
        <fullName evidence="5">Chaplin</fullName>
    </recommendedName>
</protein>
<dbReference type="RefSeq" id="WP_176165193.1">
    <property type="nucleotide sequence ID" value="NZ_CP054929.1"/>
</dbReference>
<evidence type="ECO:0000256" key="1">
    <source>
        <dbReference type="SAM" id="MobiDB-lite"/>
    </source>
</evidence>
<keyword evidence="2" id="KW-0732">Signal</keyword>
<feature type="compositionally biased region" description="Basic and acidic residues" evidence="1">
    <location>
        <begin position="51"/>
        <end position="64"/>
    </location>
</feature>
<evidence type="ECO:0000256" key="2">
    <source>
        <dbReference type="SAM" id="SignalP"/>
    </source>
</evidence>
<sequence>MRSAIRPVLVVFAVTGFSLAGVAAAQAHGHDHSHSHSHSHGHHSHGYGHRVHNDNDHVNVRATDRSYNTESSTDDSYNGNVLDSYNDSLILGGTKVS</sequence>
<evidence type="ECO:0000313" key="4">
    <source>
        <dbReference type="Proteomes" id="UP000509303"/>
    </source>
</evidence>
<feature type="chain" id="PRO_5038511765" description="Chaplin" evidence="2">
    <location>
        <begin position="21"/>
        <end position="97"/>
    </location>
</feature>
<dbReference type="AlphaFoldDB" id="A0A7H8NG63"/>
<organism evidence="3 4">
    <name type="scientific">Streptomyces buecherae</name>
    <dbReference type="NCBI Taxonomy" id="2763006"/>
    <lineage>
        <taxon>Bacteria</taxon>
        <taxon>Bacillati</taxon>
        <taxon>Actinomycetota</taxon>
        <taxon>Actinomycetes</taxon>
        <taxon>Kitasatosporales</taxon>
        <taxon>Streptomycetaceae</taxon>
        <taxon>Streptomyces</taxon>
    </lineage>
</organism>